<sequence length="177" mass="20363">MESFAVDVVDEEDTYPEDKNPFSEEGEIISPQNYSEQLKEYSIEDFSSSEKFDPSSAFTSDDEPLSEYLIDVQHKLSQYNLPTALTKQETPTRLQRRSHSRPMEYMAHFHENRIMLPDGTFVIPCPWDSHQLSTHETSTSPRVLHPNSSVIIEKSPVPVPEYLERADFISLLPNTKV</sequence>
<dbReference type="WBParaSite" id="PS1159_v2.g7077.t1">
    <property type="protein sequence ID" value="PS1159_v2.g7077.t1"/>
    <property type="gene ID" value="PS1159_v2.g7077"/>
</dbReference>
<dbReference type="Proteomes" id="UP000887580">
    <property type="component" value="Unplaced"/>
</dbReference>
<evidence type="ECO:0000313" key="2">
    <source>
        <dbReference type="WBParaSite" id="PS1159_v2.g7077.t1"/>
    </source>
</evidence>
<protein>
    <submittedName>
        <fullName evidence="2">Uncharacterized protein</fullName>
    </submittedName>
</protein>
<evidence type="ECO:0000313" key="1">
    <source>
        <dbReference type="Proteomes" id="UP000887580"/>
    </source>
</evidence>
<accession>A0AC35GNN2</accession>
<organism evidence="1 2">
    <name type="scientific">Panagrolaimus sp. PS1159</name>
    <dbReference type="NCBI Taxonomy" id="55785"/>
    <lineage>
        <taxon>Eukaryota</taxon>
        <taxon>Metazoa</taxon>
        <taxon>Ecdysozoa</taxon>
        <taxon>Nematoda</taxon>
        <taxon>Chromadorea</taxon>
        <taxon>Rhabditida</taxon>
        <taxon>Tylenchina</taxon>
        <taxon>Panagrolaimomorpha</taxon>
        <taxon>Panagrolaimoidea</taxon>
        <taxon>Panagrolaimidae</taxon>
        <taxon>Panagrolaimus</taxon>
    </lineage>
</organism>
<proteinExistence type="predicted"/>
<reference evidence="2" key="1">
    <citation type="submission" date="2022-11" db="UniProtKB">
        <authorList>
            <consortium name="WormBaseParasite"/>
        </authorList>
    </citation>
    <scope>IDENTIFICATION</scope>
</reference>
<name>A0AC35GNN2_9BILA</name>